<dbReference type="OrthoDB" id="13610at2"/>
<dbReference type="Pfam" id="PF12680">
    <property type="entry name" value="SnoaL_2"/>
    <property type="match status" value="1"/>
</dbReference>
<dbReference type="KEGG" id="gur:Gura_4024"/>
<dbReference type="SUPFAM" id="SSF54427">
    <property type="entry name" value="NTF2-like"/>
    <property type="match status" value="1"/>
</dbReference>
<sequence>MTPEQAKSFATDWIESWNSGNLDAILSHYDEDVEWSSTCASTHNGLETLRGKKQVRAYWEKDLGEMSNLRLELVEVVTGDSSVTICYRAPEDKFVADVLFFNENGKVLKAVTMSHETP</sequence>
<gene>
    <name evidence="2" type="ordered locus">Gura_4024</name>
</gene>
<reference evidence="2 3" key="1">
    <citation type="submission" date="2007-05" db="EMBL/GenBank/DDBJ databases">
        <title>Complete sequence of Geobacter uraniireducens Rf4.</title>
        <authorList>
            <consortium name="US DOE Joint Genome Institute"/>
            <person name="Copeland A."/>
            <person name="Lucas S."/>
            <person name="Lapidus A."/>
            <person name="Barry K."/>
            <person name="Detter J.C."/>
            <person name="Glavina del Rio T."/>
            <person name="Hammon N."/>
            <person name="Israni S."/>
            <person name="Dalin E."/>
            <person name="Tice H."/>
            <person name="Pitluck S."/>
            <person name="Chertkov O."/>
            <person name="Brettin T."/>
            <person name="Bruce D."/>
            <person name="Han C."/>
            <person name="Schmutz J."/>
            <person name="Larimer F."/>
            <person name="Land M."/>
            <person name="Hauser L."/>
            <person name="Kyrpides N."/>
            <person name="Mikhailova N."/>
            <person name="Shelobolina E."/>
            <person name="Aklujkar M."/>
            <person name="Lovley D."/>
            <person name="Richardson P."/>
        </authorList>
    </citation>
    <scope>NUCLEOTIDE SEQUENCE [LARGE SCALE GENOMIC DNA]</scope>
    <source>
        <strain evidence="2 3">Rf4</strain>
    </source>
</reference>
<dbReference type="InterPro" id="IPR032710">
    <property type="entry name" value="NTF2-like_dom_sf"/>
</dbReference>
<dbReference type="Gene3D" id="3.10.450.50">
    <property type="match status" value="1"/>
</dbReference>
<proteinExistence type="predicted"/>
<dbReference type="Proteomes" id="UP000006695">
    <property type="component" value="Chromosome"/>
</dbReference>
<dbReference type="AlphaFoldDB" id="A5G8Q0"/>
<organism evidence="2 3">
    <name type="scientific">Geotalea uraniireducens (strain Rf4)</name>
    <name type="common">Geobacter uraniireducens</name>
    <dbReference type="NCBI Taxonomy" id="351605"/>
    <lineage>
        <taxon>Bacteria</taxon>
        <taxon>Pseudomonadati</taxon>
        <taxon>Thermodesulfobacteriota</taxon>
        <taxon>Desulfuromonadia</taxon>
        <taxon>Geobacterales</taxon>
        <taxon>Geobacteraceae</taxon>
        <taxon>Geotalea</taxon>
    </lineage>
</organism>
<dbReference type="STRING" id="351605.Gura_4024"/>
<dbReference type="EMBL" id="CP000698">
    <property type="protein sequence ID" value="ABQ28168.1"/>
    <property type="molecule type" value="Genomic_DNA"/>
</dbReference>
<feature type="domain" description="SnoaL-like" evidence="1">
    <location>
        <begin position="11"/>
        <end position="88"/>
    </location>
</feature>
<name>A5G8Q0_GEOUR</name>
<keyword evidence="3" id="KW-1185">Reference proteome</keyword>
<dbReference type="HOGENOM" id="CLU_133108_0_0_7"/>
<protein>
    <recommendedName>
        <fullName evidence="1">SnoaL-like domain-containing protein</fullName>
    </recommendedName>
</protein>
<evidence type="ECO:0000259" key="1">
    <source>
        <dbReference type="Pfam" id="PF12680"/>
    </source>
</evidence>
<accession>A5G8Q0</accession>
<dbReference type="RefSeq" id="WP_011940805.1">
    <property type="nucleotide sequence ID" value="NC_009483.1"/>
</dbReference>
<evidence type="ECO:0000313" key="2">
    <source>
        <dbReference type="EMBL" id="ABQ28168.1"/>
    </source>
</evidence>
<evidence type="ECO:0000313" key="3">
    <source>
        <dbReference type="Proteomes" id="UP000006695"/>
    </source>
</evidence>
<dbReference type="InterPro" id="IPR037401">
    <property type="entry name" value="SnoaL-like"/>
</dbReference>